<comment type="caution">
    <text evidence="2">The sequence shown here is derived from an EMBL/GenBank/DDBJ whole genome shotgun (WGS) entry which is preliminary data.</text>
</comment>
<name>A0A0P9LVQ9_9PSED</name>
<keyword evidence="1" id="KW-0812">Transmembrane</keyword>
<dbReference type="AlphaFoldDB" id="A0A0P9LVQ9"/>
<keyword evidence="1" id="KW-1133">Transmembrane helix</keyword>
<feature type="transmembrane region" description="Helical" evidence="1">
    <location>
        <begin position="110"/>
        <end position="128"/>
    </location>
</feature>
<gene>
    <name evidence="2" type="ORF">ALO88_200098</name>
</gene>
<dbReference type="Proteomes" id="UP000050425">
    <property type="component" value="Unassembled WGS sequence"/>
</dbReference>
<reference evidence="2 3" key="1">
    <citation type="submission" date="2015-09" db="EMBL/GenBank/DDBJ databases">
        <title>Genome announcement of multiple Pseudomonas syringae strains.</title>
        <authorList>
            <person name="Thakur S."/>
            <person name="Wang P.W."/>
            <person name="Gong Y."/>
            <person name="Weir B.S."/>
            <person name="Guttman D.S."/>
        </authorList>
    </citation>
    <scope>NUCLEOTIDE SEQUENCE [LARGE SCALE GENOMIC DNA]</scope>
    <source>
        <strain evidence="2 3">ICMP4303</strain>
    </source>
</reference>
<dbReference type="RefSeq" id="WP_123633177.1">
    <property type="nucleotide sequence ID" value="NZ_LJPT01000086.1"/>
</dbReference>
<organism evidence="2 3">
    <name type="scientific">Pseudomonas syringae pv. antirrhini</name>
    <dbReference type="NCBI Taxonomy" id="251702"/>
    <lineage>
        <taxon>Bacteria</taxon>
        <taxon>Pseudomonadati</taxon>
        <taxon>Pseudomonadota</taxon>
        <taxon>Gammaproteobacteria</taxon>
        <taxon>Pseudomonadales</taxon>
        <taxon>Pseudomonadaceae</taxon>
        <taxon>Pseudomonas</taxon>
    </lineage>
</organism>
<feature type="transmembrane region" description="Helical" evidence="1">
    <location>
        <begin position="44"/>
        <end position="63"/>
    </location>
</feature>
<feature type="transmembrane region" description="Helical" evidence="1">
    <location>
        <begin position="83"/>
        <end position="104"/>
    </location>
</feature>
<sequence length="135" mass="14236">MAALRRNFVFLSFPVALGVLGLSIRGGSENPLQPSDTYGLPPVAIYFVVLVGFGALSFLLAAAGRLLECFTSSVGRMGRVIRLVLFAPMLLSTCLATLVSAGYALDSLTGIFACLLSLISILGAYSLFSKRKNLG</sequence>
<evidence type="ECO:0000313" key="3">
    <source>
        <dbReference type="Proteomes" id="UP000050425"/>
    </source>
</evidence>
<evidence type="ECO:0000256" key="1">
    <source>
        <dbReference type="SAM" id="Phobius"/>
    </source>
</evidence>
<accession>A0A0P9LVQ9</accession>
<dbReference type="EMBL" id="LJPT01000086">
    <property type="protein sequence ID" value="KPW48562.1"/>
    <property type="molecule type" value="Genomic_DNA"/>
</dbReference>
<proteinExistence type="predicted"/>
<feature type="transmembrane region" description="Helical" evidence="1">
    <location>
        <begin position="7"/>
        <end position="24"/>
    </location>
</feature>
<protein>
    <submittedName>
        <fullName evidence="2">Uncharacterized protein</fullName>
    </submittedName>
</protein>
<evidence type="ECO:0000313" key="2">
    <source>
        <dbReference type="EMBL" id="KPW48562.1"/>
    </source>
</evidence>
<keyword evidence="1" id="KW-0472">Membrane</keyword>
<dbReference type="GeneID" id="44146046"/>
<dbReference type="PATRIC" id="fig|251702.3.peg.3105"/>